<feature type="compositionally biased region" description="Low complexity" evidence="2">
    <location>
        <begin position="461"/>
        <end position="478"/>
    </location>
</feature>
<protein>
    <submittedName>
        <fullName evidence="3">Uncharacterized protein</fullName>
    </submittedName>
</protein>
<feature type="compositionally biased region" description="Polar residues" evidence="2">
    <location>
        <begin position="270"/>
        <end position="285"/>
    </location>
</feature>
<evidence type="ECO:0000313" key="3">
    <source>
        <dbReference type="EMBL" id="KAG7730018.1"/>
    </source>
</evidence>
<feature type="region of interest" description="Disordered" evidence="2">
    <location>
        <begin position="114"/>
        <end position="181"/>
    </location>
</feature>
<accession>A0AAN6D8G4</accession>
<feature type="compositionally biased region" description="Low complexity" evidence="2">
    <location>
        <begin position="404"/>
        <end position="420"/>
    </location>
</feature>
<dbReference type="AlphaFoldDB" id="A0AAN6D8G4"/>
<feature type="compositionally biased region" description="Polar residues" evidence="2">
    <location>
        <begin position="114"/>
        <end position="130"/>
    </location>
</feature>
<comment type="caution">
    <text evidence="3">The sequence shown here is derived from an EMBL/GenBank/DDBJ whole genome shotgun (WGS) entry which is preliminary data.</text>
</comment>
<evidence type="ECO:0000256" key="2">
    <source>
        <dbReference type="SAM" id="MobiDB-lite"/>
    </source>
</evidence>
<dbReference type="Proteomes" id="UP000738402">
    <property type="component" value="Unassembled WGS sequence"/>
</dbReference>
<proteinExistence type="predicted"/>
<feature type="coiled-coil region" evidence="1">
    <location>
        <begin position="512"/>
        <end position="553"/>
    </location>
</feature>
<feature type="compositionally biased region" description="Polar residues" evidence="2">
    <location>
        <begin position="479"/>
        <end position="495"/>
    </location>
</feature>
<feature type="region of interest" description="Disordered" evidence="2">
    <location>
        <begin position="445"/>
        <end position="499"/>
    </location>
</feature>
<sequence length="617" mass="68114">MVFDRLLSRRPSRRVSVSNPLANRQSRDLGVYYYSSPASQSQSQSSAAYMAANYATGNVSRSNSMNNLSNAAASAALRKHSSTSNLVDHRIAGQRTMSLNSRTFRAPASYVKRSNSLQSASYTHNPNVYRSSSITSSSFRPSGNSRTNSLTSNSSRYTTGFTTTTTTTTKKLPSNRQSTPTTIVKTTKEQDANGRTRSITKTTIEQKDGFEIVKTTVVKPSIVENYSDLGSIAEGFDDDFYHEEEPLPNNTQELENIQEEPTEPEKIESTQHGQSQPETNESAESARTHTYRQLTQTNVKPRTSLSPARIILKNPAPDDESDGQSIYSDANEATPTIVKNNFSEKVTEEIPSYASSTAGNSPLIPQRSAFRAPSAMAPRANSITSNTSSMRKQVKIMGTEQAEARYSSSPAVPAAPAGKPTPEELYQQAYQVAIQKVYGARPNPVPYSGSVTEMDEDTQRNTLLNSSSSQNSHTMSLTQKPVNPVQTSPVYQSNAAGAGFKTHTLRGELDIKEEKKLRAAHHKEEKKKLKEIRKEQKDEMYELSKQRKSARENVDVVNEKKRIFSFKKKVPSTTAENATGNSITVTLPVEEEHADNAKPQKSEKAGVGRKFKKFFNL</sequence>
<feature type="compositionally biased region" description="Polar residues" evidence="2">
    <location>
        <begin position="291"/>
        <end position="306"/>
    </location>
</feature>
<keyword evidence="1" id="KW-0175">Coiled coil</keyword>
<feature type="compositionally biased region" description="Low complexity" evidence="2">
    <location>
        <begin position="131"/>
        <end position="169"/>
    </location>
</feature>
<feature type="compositionally biased region" description="Polar residues" evidence="2">
    <location>
        <begin position="381"/>
        <end position="391"/>
    </location>
</feature>
<evidence type="ECO:0000256" key="1">
    <source>
        <dbReference type="SAM" id="Coils"/>
    </source>
</evidence>
<name>A0AAN6D8G4_9ASCO</name>
<gene>
    <name evidence="3" type="ORF">KL933_001098</name>
</gene>
<dbReference type="EMBL" id="JAHLUH010000002">
    <property type="protein sequence ID" value="KAG7730018.1"/>
    <property type="molecule type" value="Genomic_DNA"/>
</dbReference>
<feature type="compositionally biased region" description="Polar residues" evidence="2">
    <location>
        <begin position="170"/>
        <end position="181"/>
    </location>
</feature>
<feature type="region of interest" description="Disordered" evidence="2">
    <location>
        <begin position="255"/>
        <end position="329"/>
    </location>
</feature>
<organism evidence="3 4">
    <name type="scientific">Ogataea haglerorum</name>
    <dbReference type="NCBI Taxonomy" id="1937702"/>
    <lineage>
        <taxon>Eukaryota</taxon>
        <taxon>Fungi</taxon>
        <taxon>Dikarya</taxon>
        <taxon>Ascomycota</taxon>
        <taxon>Saccharomycotina</taxon>
        <taxon>Pichiomycetes</taxon>
        <taxon>Pichiales</taxon>
        <taxon>Pichiaceae</taxon>
        <taxon>Ogataea</taxon>
    </lineage>
</organism>
<feature type="region of interest" description="Disordered" evidence="2">
    <location>
        <begin position="370"/>
        <end position="421"/>
    </location>
</feature>
<evidence type="ECO:0000313" key="4">
    <source>
        <dbReference type="Proteomes" id="UP000738402"/>
    </source>
</evidence>
<reference evidence="3" key="1">
    <citation type="journal article" date="2021" name="G3 (Bethesda)">
        <title>Genomic diversity, chromosomal rearrangements, and interspecies hybridization in the ogataea polymorpha species complex.</title>
        <authorList>
            <person name="Hanson S.J."/>
            <person name="Cinneide E.O."/>
            <person name="Salzberg L.I."/>
            <person name="Wolfe K.H."/>
            <person name="McGowan J."/>
            <person name="Fitzpatrick D.A."/>
            <person name="Matlin K."/>
        </authorList>
    </citation>
    <scope>NUCLEOTIDE SEQUENCE</scope>
    <source>
        <strain evidence="3">83-405-1</strain>
    </source>
</reference>